<protein>
    <recommendedName>
        <fullName evidence="3">DUF1499 domain-containing protein</fullName>
    </recommendedName>
</protein>
<keyword evidence="2" id="KW-1185">Reference proteome</keyword>
<evidence type="ECO:0000313" key="1">
    <source>
        <dbReference type="EMBL" id="ADU31450.1"/>
    </source>
</evidence>
<dbReference type="RefSeq" id="WP_013489781.1">
    <property type="nucleotide sequence ID" value="NC_014829.1"/>
</dbReference>
<accession>E6U0K5</accession>
<dbReference type="KEGG" id="bco:Bcell_3208"/>
<reference evidence="1 2" key="1">
    <citation type="submission" date="2010-12" db="EMBL/GenBank/DDBJ databases">
        <title>Complete sequence of Bacillus cellulosilyticus DSM 2522.</title>
        <authorList>
            <consortium name="US DOE Joint Genome Institute"/>
            <person name="Lucas S."/>
            <person name="Copeland A."/>
            <person name="Lapidus A."/>
            <person name="Cheng J.-F."/>
            <person name="Bruce D."/>
            <person name="Goodwin L."/>
            <person name="Pitluck S."/>
            <person name="Chertkov O."/>
            <person name="Detter J.C."/>
            <person name="Han C."/>
            <person name="Tapia R."/>
            <person name="Land M."/>
            <person name="Hauser L."/>
            <person name="Jeffries C."/>
            <person name="Kyrpides N."/>
            <person name="Ivanova N."/>
            <person name="Mikhailova N."/>
            <person name="Brumm P."/>
            <person name="Mead D."/>
            <person name="Woyke T."/>
        </authorList>
    </citation>
    <scope>NUCLEOTIDE SEQUENCE [LARGE SCALE GENOMIC DNA]</scope>
    <source>
        <strain evidence="2">ATCC 21833 / DSM 2522 / FERM P-1141 / JCM 9156 / N-4</strain>
    </source>
</reference>
<gene>
    <name evidence="1" type="ordered locus">Bcell_3208</name>
</gene>
<proteinExistence type="predicted"/>
<evidence type="ECO:0008006" key="3">
    <source>
        <dbReference type="Google" id="ProtNLM"/>
    </source>
</evidence>
<dbReference type="EMBL" id="CP002394">
    <property type="protein sequence ID" value="ADU31450.1"/>
    <property type="molecule type" value="Genomic_DNA"/>
</dbReference>
<dbReference type="AlphaFoldDB" id="E6U0K5"/>
<sequence length="136" mass="15693">MGIIQKAKLYLGNHTETKENHFDEKLRTRYYKAMKDKVIAEIEGVINQRQGYEIARVEEDRGEVIVKVKKGKKKLIVFTVIMVRPNKTAVDISVDTDTVLFTDFGHSRHVIYGIYEDLDKRLTFIGSGLGDELIKY</sequence>
<dbReference type="HOGENOM" id="CLU_150011_0_0_9"/>
<dbReference type="STRING" id="649639.Bcell_3208"/>
<evidence type="ECO:0000313" key="2">
    <source>
        <dbReference type="Proteomes" id="UP000001401"/>
    </source>
</evidence>
<dbReference type="Proteomes" id="UP000001401">
    <property type="component" value="Chromosome"/>
</dbReference>
<dbReference type="eggNOG" id="ENOG5032K4G">
    <property type="taxonomic scope" value="Bacteria"/>
</dbReference>
<dbReference type="OrthoDB" id="2353056at2"/>
<name>E6U0K5_EVAC2</name>
<organism evidence="1 2">
    <name type="scientific">Evansella cellulosilytica (strain ATCC 21833 / DSM 2522 / FERM P-1141 / JCM 9156 / N-4)</name>
    <name type="common">Bacillus cellulosilyticus</name>
    <dbReference type="NCBI Taxonomy" id="649639"/>
    <lineage>
        <taxon>Bacteria</taxon>
        <taxon>Bacillati</taxon>
        <taxon>Bacillota</taxon>
        <taxon>Bacilli</taxon>
        <taxon>Bacillales</taxon>
        <taxon>Bacillaceae</taxon>
        <taxon>Evansella</taxon>
    </lineage>
</organism>